<feature type="coiled-coil region" evidence="1">
    <location>
        <begin position="140"/>
        <end position="167"/>
    </location>
</feature>
<evidence type="ECO:0008006" key="4">
    <source>
        <dbReference type="Google" id="ProtNLM"/>
    </source>
</evidence>
<dbReference type="AlphaFoldDB" id="A0AAV6JPY0"/>
<comment type="caution">
    <text evidence="2">The sequence shown here is derived from an EMBL/GenBank/DDBJ whole genome shotgun (WGS) entry which is preliminary data.</text>
</comment>
<dbReference type="InterPro" id="IPR039794">
    <property type="entry name" value="Gtb1-like"/>
</dbReference>
<reference evidence="2" key="1">
    <citation type="submission" date="2020-08" db="EMBL/GenBank/DDBJ databases">
        <title>Plant Genome Project.</title>
        <authorList>
            <person name="Zhang R.-G."/>
        </authorList>
    </citation>
    <scope>NUCLEOTIDE SEQUENCE</scope>
    <source>
        <strain evidence="2">WSP0</strain>
        <tissue evidence="2">Leaf</tissue>
    </source>
</reference>
<protein>
    <recommendedName>
        <fullName evidence="4">EF-hand domain-containing protein</fullName>
    </recommendedName>
</protein>
<accession>A0AAV6JPY0</accession>
<dbReference type="GO" id="GO:0006491">
    <property type="term" value="P:N-glycan processing"/>
    <property type="evidence" value="ECO:0007669"/>
    <property type="project" value="TreeGrafter"/>
</dbReference>
<gene>
    <name evidence="2" type="ORF">RHGRI_021837</name>
</gene>
<name>A0AAV6JPY0_9ERIC</name>
<evidence type="ECO:0000313" key="3">
    <source>
        <dbReference type="Proteomes" id="UP000823749"/>
    </source>
</evidence>
<dbReference type="EMBL" id="JACTNZ010000007">
    <property type="protein sequence ID" value="KAG5542110.1"/>
    <property type="molecule type" value="Genomic_DNA"/>
</dbReference>
<dbReference type="GO" id="GO:0017177">
    <property type="term" value="C:glucosidase II complex"/>
    <property type="evidence" value="ECO:0007669"/>
    <property type="project" value="TreeGrafter"/>
</dbReference>
<evidence type="ECO:0000256" key="1">
    <source>
        <dbReference type="SAM" id="Coils"/>
    </source>
</evidence>
<keyword evidence="1" id="KW-0175">Coiled coil</keyword>
<evidence type="ECO:0000313" key="2">
    <source>
        <dbReference type="EMBL" id="KAG5542110.1"/>
    </source>
</evidence>
<keyword evidence="3" id="KW-1185">Reference proteome</keyword>
<dbReference type="PANTHER" id="PTHR12630:SF1">
    <property type="entry name" value="GLUCOSIDASE 2 SUBUNIT BETA"/>
    <property type="match status" value="1"/>
</dbReference>
<dbReference type="PANTHER" id="PTHR12630">
    <property type="entry name" value="N-LINKED OLIGOSACCHARIDE PROCESSING"/>
    <property type="match status" value="1"/>
</dbReference>
<sequence>MAPEELARLYDSIFEKFDCDESMFLHLEEFHFGSPATTARTVAGIVIEQDGGRFWNRSSALLRDSYDFKCLNFDDTGNGNCCTLPVCENVYADCCDGSDEYDGKVKCSNTCWEAGKVARDKLKKKIATYQEGVTLRKHEIEQAKLALAKDEAELSKLKNEEKILKGLVQQFKASVVIAII</sequence>
<proteinExistence type="predicted"/>
<dbReference type="Proteomes" id="UP000823749">
    <property type="component" value="Chromosome 7"/>
</dbReference>
<organism evidence="2 3">
    <name type="scientific">Rhododendron griersonianum</name>
    <dbReference type="NCBI Taxonomy" id="479676"/>
    <lineage>
        <taxon>Eukaryota</taxon>
        <taxon>Viridiplantae</taxon>
        <taxon>Streptophyta</taxon>
        <taxon>Embryophyta</taxon>
        <taxon>Tracheophyta</taxon>
        <taxon>Spermatophyta</taxon>
        <taxon>Magnoliopsida</taxon>
        <taxon>eudicotyledons</taxon>
        <taxon>Gunneridae</taxon>
        <taxon>Pentapetalae</taxon>
        <taxon>asterids</taxon>
        <taxon>Ericales</taxon>
        <taxon>Ericaceae</taxon>
        <taxon>Ericoideae</taxon>
        <taxon>Rhodoreae</taxon>
        <taxon>Rhododendron</taxon>
    </lineage>
</organism>